<dbReference type="Proteomes" id="UP000356253">
    <property type="component" value="Unassembled WGS sequence"/>
</dbReference>
<reference evidence="1" key="1">
    <citation type="submission" date="2019-09" db="EMBL/GenBank/DDBJ databases">
        <authorList>
            <person name="Rodrigo-Torres L."/>
            <person name="Arahal R. D."/>
            <person name="Lucena T."/>
        </authorList>
    </citation>
    <scope>NUCLEOTIDE SEQUENCE</scope>
    <source>
        <strain evidence="1">ISS653</strain>
    </source>
</reference>
<dbReference type="EMBL" id="CABVMM010000003">
    <property type="protein sequence ID" value="VVU99664.1"/>
    <property type="molecule type" value="Genomic_DNA"/>
</dbReference>
<comment type="caution">
    <text evidence="1">The sequence shown here is derived from an EMBL/GenBank/DDBJ whole genome shotgun (WGS) entry which is preliminary data.</text>
</comment>
<evidence type="ECO:0000313" key="1">
    <source>
        <dbReference type="EMBL" id="VVU99664.1"/>
    </source>
</evidence>
<gene>
    <name evidence="1" type="primary">susC_3</name>
    <name evidence="1" type="ORF">FVB9532_00920</name>
</gene>
<protein>
    <submittedName>
        <fullName evidence="1">TonB-dependent receptor SusC</fullName>
    </submittedName>
</protein>
<evidence type="ECO:0000313" key="2">
    <source>
        <dbReference type="Proteomes" id="UP000356253"/>
    </source>
</evidence>
<accession>A0AC61Y647</accession>
<proteinExistence type="predicted"/>
<keyword evidence="1" id="KW-0675">Receptor</keyword>
<keyword evidence="2" id="KW-1185">Reference proteome</keyword>
<sequence>MKRIFSILICLVSVISYSQEKGSIAGKITDKETGDQPLPFANVTIKNTSKGTTSDFDGLYEINTIDPGTYTVVFSFVGYETLEVPNVKVVANKVTEVNTGLGASAAALDEVMITTVARRDSETALLLDQKDALEIKTAIGAQELARKGVSNAEGALTKISGVSKQEGEKNVFVRGLGDRYNFTSLNGLPLPSDDPEYKNIALDFFSSDIINSVGVNKTFNASNYGDVAGALINITSKELYKKSILQIGLETGFNSRAVNQNFKLPQGASWFGTGMKKGVAPINSLENYNFSNSYNPDQSQKNPINSGISLQAGRKLDFENGNTLKGLLIGSVANNYVYQEGNTKQINAQGLPLRDLDFKKYYYNVSQILMGNISYGHQYGSISYNSLFLHNNSQNLGEYAGQSANISEEVGDSAYILRQQINDNVTFVNQILSNFEVNDRFEVNLDLAYNTTRSDEPDRRQNTFVNDGTNYRTAVGTPAYNHRFFSKLKDDEIAGNLKFDYQFGGESADESKGVLSFGANYRKNERRFDFIQFNHDFGSPINIDLSNIDGVFNQQNLDDNVFRLVTSNGFGADFNPLAPFFYEGDKTIYAGFASASYNFTENFSANLGLRYENLDQWVNWNTNLSSSAFSRNVDPAQLKENYLLPSFNLKYNLSEDGILRLAGSKSYIFPQFKEVAPFVYEDVNFASFGNPQLTPSDVYNIDVKYEYYFSSSELVSLTGFYKEIIDPISRIEVNSAANQLSYINSGDKATIAGVELELRKDIFNVEENENNSFSQNLSFGINASYLYSHQDLKDPSTNFTNKEDKLQGASPFLLNTDLTFNYKKNNFEITPSLVLNYFSDRIYSLGVQQKGNIMETGIPTLDFVLQSKLTESLGISIKARNLIDPNFELTQENIEGEETVINTFKKGRIFSLGINYNF</sequence>
<organism evidence="1 2">
    <name type="scientific">Mesonia oceanica</name>
    <dbReference type="NCBI Taxonomy" id="2687242"/>
    <lineage>
        <taxon>Bacteria</taxon>
        <taxon>Pseudomonadati</taxon>
        <taxon>Bacteroidota</taxon>
        <taxon>Flavobacteriia</taxon>
        <taxon>Flavobacteriales</taxon>
        <taxon>Flavobacteriaceae</taxon>
        <taxon>Mesonia</taxon>
    </lineage>
</organism>
<name>A0AC61Y647_9FLAO</name>